<keyword evidence="1" id="KW-0175">Coiled coil</keyword>
<evidence type="ECO:0000313" key="2">
    <source>
        <dbReference type="EMBL" id="MFC0603388.1"/>
    </source>
</evidence>
<feature type="coiled-coil region" evidence="1">
    <location>
        <begin position="428"/>
        <end position="459"/>
    </location>
</feature>
<evidence type="ECO:0000256" key="1">
    <source>
        <dbReference type="SAM" id="Coils"/>
    </source>
</evidence>
<evidence type="ECO:0000313" key="3">
    <source>
        <dbReference type="Proteomes" id="UP001589832"/>
    </source>
</evidence>
<accession>A0ABV6Q540</accession>
<protein>
    <submittedName>
        <fullName evidence="2">Tol-pal system YbgF family protein</fullName>
    </submittedName>
</protein>
<dbReference type="EMBL" id="JBHLTQ010000001">
    <property type="protein sequence ID" value="MFC0603388.1"/>
    <property type="molecule type" value="Genomic_DNA"/>
</dbReference>
<gene>
    <name evidence="2" type="ORF">ACFFGA_02400</name>
</gene>
<comment type="caution">
    <text evidence="2">The sequence shown here is derived from an EMBL/GenBank/DDBJ whole genome shotgun (WGS) entry which is preliminary data.</text>
</comment>
<keyword evidence="3" id="KW-1185">Reference proteome</keyword>
<name>A0ABV6Q540_9FLAO</name>
<dbReference type="SUPFAM" id="SSF48452">
    <property type="entry name" value="TPR-like"/>
    <property type="match status" value="1"/>
</dbReference>
<dbReference type="Proteomes" id="UP001589832">
    <property type="component" value="Unassembled WGS sequence"/>
</dbReference>
<sequence>MKTYYKIILSLFCVALIAQSCSRKKDTFINRNFHALGTKYNILYNGDIALQRGIEGVNDAFTENFWELLPVERMEVSEDIFLPGQSKNADFERAEEKAIKAIQKHGMNIDGKEKNYQIDEAYLLLGKARYFDQRFVPALAAFNNILNKYPTSDKINQVKIWREKTNMRLDNNEVAIKRLKRLLDEEEIEGQDLADASAALAQAYINIKSKDSALAELGVAAENTKVKNQKARYHFIRGQLYNEFKEKDSANAEFDAIIEMHRQIPRAFYINAHLEKSYNFDASNGDEIEFQEYLTELEENRENRPFLDKIYYRIAEYHRKNASDSLAEAYYNKSLRKTSSDKYLRALNYETLGNMYFDRNIYKTAGAYYDSTMTAMVQNSKEFRIIKKKRENLDDVIYYEGIAVTNDSILRIISLPKEEQLALYTAHTEKLKQQALEEEERKEQELKRQATANNNIETQNVRSGINPKGMPGEFASKSKSVGPGGIASSFYFYNPTTVAYGKNEFLKLWGDRKLQDNWRLSNQRASIANETKGDVATTTTEQARFNPETYIASLPTSQVEIDSIAKERNFAYYQLGIIYKEKFKELELSKSRFEDLLNNNPEERLVLPSKYNLYKIYIELGLNRKAEAMKADIVANYPDSRYAEILLNPESELAKDENSPEVIYTNLYRQFEEENYAQVIAEAETQIKRLEGDDYAPKFEILKASAKGRLYGFEAYKESIDHIALTYPNTEEGKKAQEILQNAIPVLAKKEFVADDQAKNFNVIYQFNNNSGEDIDAFIKVLNEEASKIKYFDLTVSKDLYDENTTFVVVHGLKSIQGAGGFAQLLQSENIDKNGKPLKPKITKDYFAISSPNYAIIQRHKNLNSYLKLE</sequence>
<dbReference type="Gene3D" id="1.25.40.10">
    <property type="entry name" value="Tetratricopeptide repeat domain"/>
    <property type="match status" value="2"/>
</dbReference>
<proteinExistence type="predicted"/>
<organism evidence="2 3">
    <name type="scientific">Winogradskyella pulchriflava</name>
    <dbReference type="NCBI Taxonomy" id="1110688"/>
    <lineage>
        <taxon>Bacteria</taxon>
        <taxon>Pseudomonadati</taxon>
        <taxon>Bacteroidota</taxon>
        <taxon>Flavobacteriia</taxon>
        <taxon>Flavobacteriales</taxon>
        <taxon>Flavobacteriaceae</taxon>
        <taxon>Winogradskyella</taxon>
    </lineage>
</organism>
<dbReference type="PROSITE" id="PS51257">
    <property type="entry name" value="PROKAR_LIPOPROTEIN"/>
    <property type="match status" value="1"/>
</dbReference>
<dbReference type="InterPro" id="IPR011990">
    <property type="entry name" value="TPR-like_helical_dom_sf"/>
</dbReference>
<feature type="coiled-coil region" evidence="1">
    <location>
        <begin position="169"/>
        <end position="196"/>
    </location>
</feature>
<dbReference type="RefSeq" id="WP_386059118.1">
    <property type="nucleotide sequence ID" value="NZ_JBHLTQ010000001.1"/>
</dbReference>
<reference evidence="2 3" key="1">
    <citation type="submission" date="2024-09" db="EMBL/GenBank/DDBJ databases">
        <authorList>
            <person name="Sun Q."/>
            <person name="Mori K."/>
        </authorList>
    </citation>
    <scope>NUCLEOTIDE SEQUENCE [LARGE SCALE GENOMIC DNA]</scope>
    <source>
        <strain evidence="2 3">NCAIM B.02481</strain>
    </source>
</reference>